<reference evidence="10" key="1">
    <citation type="submission" date="2020-04" db="EMBL/GenBank/DDBJ databases">
        <title>Deep metagenomics examines the oral microbiome during advanced dental caries in children, revealing novel taxa and co-occurrences with host molecules.</title>
        <authorList>
            <person name="Baker J.L."/>
            <person name="Morton J.T."/>
            <person name="Dinis M."/>
            <person name="Alvarez R."/>
            <person name="Tran N.C."/>
            <person name="Knight R."/>
            <person name="Edlund A."/>
        </authorList>
    </citation>
    <scope>NUCLEOTIDE SEQUENCE</scope>
    <source>
        <strain evidence="10">JCVI_38_bin.5</strain>
    </source>
</reference>
<feature type="domain" description="Helicase C-terminal" evidence="9">
    <location>
        <begin position="834"/>
        <end position="993"/>
    </location>
</feature>
<dbReference type="InterPro" id="IPR001667">
    <property type="entry name" value="DDH_dom"/>
</dbReference>
<accession>A0A930VWA5</accession>
<evidence type="ECO:0000256" key="6">
    <source>
        <dbReference type="ARBA" id="ARBA00022839"/>
    </source>
</evidence>
<keyword evidence="3" id="KW-0540">Nuclease</keyword>
<dbReference type="Pfam" id="PF00271">
    <property type="entry name" value="Helicase_C"/>
    <property type="match status" value="1"/>
</dbReference>
<dbReference type="PROSITE" id="PS51194">
    <property type="entry name" value="HELICASE_CTER"/>
    <property type="match status" value="1"/>
</dbReference>
<dbReference type="Gene3D" id="3.90.1640.30">
    <property type="match status" value="1"/>
</dbReference>
<evidence type="ECO:0000313" key="11">
    <source>
        <dbReference type="Proteomes" id="UP000698335"/>
    </source>
</evidence>
<dbReference type="PANTHER" id="PTHR30255:SF2">
    <property type="entry name" value="SINGLE-STRANDED-DNA-SPECIFIC EXONUCLEASE RECJ"/>
    <property type="match status" value="1"/>
</dbReference>
<dbReference type="Proteomes" id="UP000698335">
    <property type="component" value="Unassembled WGS sequence"/>
</dbReference>
<dbReference type="SMART" id="SM00490">
    <property type="entry name" value="HELICc"/>
    <property type="match status" value="1"/>
</dbReference>
<evidence type="ECO:0000313" key="10">
    <source>
        <dbReference type="EMBL" id="MBF4807265.1"/>
    </source>
</evidence>
<dbReference type="InterPro" id="IPR027417">
    <property type="entry name" value="P-loop_NTPase"/>
</dbReference>
<dbReference type="AlphaFoldDB" id="A0A930VWA5"/>
<dbReference type="GO" id="GO:0008409">
    <property type="term" value="F:5'-3' exonuclease activity"/>
    <property type="evidence" value="ECO:0007669"/>
    <property type="project" value="InterPro"/>
</dbReference>
<dbReference type="Pfam" id="PF17768">
    <property type="entry name" value="RecJ_OB"/>
    <property type="match status" value="1"/>
</dbReference>
<dbReference type="InterPro" id="IPR001650">
    <property type="entry name" value="Helicase_C-like"/>
</dbReference>
<dbReference type="InterPro" id="IPR011545">
    <property type="entry name" value="DEAD/DEAH_box_helicase_dom"/>
</dbReference>
<evidence type="ECO:0000256" key="3">
    <source>
        <dbReference type="ARBA" id="ARBA00022722"/>
    </source>
</evidence>
<name>A0A930VWA5_9ACTN</name>
<keyword evidence="5" id="KW-0378">Hydrolase</keyword>
<keyword evidence="7" id="KW-0067">ATP-binding</keyword>
<dbReference type="SUPFAM" id="SSF64182">
    <property type="entry name" value="DHH phosphoesterases"/>
    <property type="match status" value="1"/>
</dbReference>
<evidence type="ECO:0000256" key="5">
    <source>
        <dbReference type="ARBA" id="ARBA00022801"/>
    </source>
</evidence>
<dbReference type="Gene3D" id="3.40.50.300">
    <property type="entry name" value="P-loop containing nucleotide triphosphate hydrolases"/>
    <property type="match status" value="2"/>
</dbReference>
<gene>
    <name evidence="10" type="primary">recJ</name>
    <name evidence="10" type="ORF">HXK26_01020</name>
</gene>
<dbReference type="GO" id="GO:0006281">
    <property type="term" value="P:DNA repair"/>
    <property type="evidence" value="ECO:0007669"/>
    <property type="project" value="InterPro"/>
</dbReference>
<dbReference type="Gene3D" id="3.10.310.30">
    <property type="match status" value="1"/>
</dbReference>
<dbReference type="InterPro" id="IPR014001">
    <property type="entry name" value="Helicase_ATP-bd"/>
</dbReference>
<dbReference type="InterPro" id="IPR041122">
    <property type="entry name" value="RecJ_OB"/>
</dbReference>
<dbReference type="SUPFAM" id="SSF52540">
    <property type="entry name" value="P-loop containing nucleoside triphosphate hydrolases"/>
    <property type="match status" value="1"/>
</dbReference>
<dbReference type="Pfam" id="PF01368">
    <property type="entry name" value="DHH"/>
    <property type="match status" value="1"/>
</dbReference>
<evidence type="ECO:0000259" key="8">
    <source>
        <dbReference type="PROSITE" id="PS51192"/>
    </source>
</evidence>
<dbReference type="PROSITE" id="PS51192">
    <property type="entry name" value="HELICASE_ATP_BIND_1"/>
    <property type="match status" value="1"/>
</dbReference>
<dbReference type="InterPro" id="IPR051673">
    <property type="entry name" value="SSDNA_exonuclease_RecJ"/>
</dbReference>
<evidence type="ECO:0000256" key="7">
    <source>
        <dbReference type="ARBA" id="ARBA00022840"/>
    </source>
</evidence>
<dbReference type="GO" id="GO:0005524">
    <property type="term" value="F:ATP binding"/>
    <property type="evidence" value="ECO:0007669"/>
    <property type="project" value="UniProtKB-KW"/>
</dbReference>
<evidence type="ECO:0000256" key="4">
    <source>
        <dbReference type="ARBA" id="ARBA00022741"/>
    </source>
</evidence>
<comment type="similarity">
    <text evidence="1">Belongs to the RecJ family.</text>
</comment>
<keyword evidence="4" id="KW-0547">Nucleotide-binding</keyword>
<dbReference type="PANTHER" id="PTHR30255">
    <property type="entry name" value="SINGLE-STRANDED-DNA-SPECIFIC EXONUCLEASE RECJ"/>
    <property type="match status" value="1"/>
</dbReference>
<proteinExistence type="inferred from homology"/>
<sequence length="1122" mass="122049">MARITSSTHWNILPQAPKLEQEFSQKLSINPLVARVLVARGCRTVAEAQKFLNPSLERDWFDPRIIPGLNEAADRVQKAIETHQCIAVFGDFDVDGMSSTCLLTLALRDFGADVRPYIPHRFGEGYGLSVKALERVLADGAPNLIITVDNGIASAKEVQELVARGIDVVVTDHHEPAELVPQGVPVADPKLTSECPSRELAGAGVALKLVCELGRRLGKPEVWRSYLDIATLGTLSDMMLLNSENRALVSAGIRQIHAGKRPGLVALAAAANQDISEVRADELPFSIIPRLNAAGRMGSTELALDLLLSDDIQEATVLAGKLEEINANRRTIESQLTNEALLQAQETYDGARAIVLAGEGWHEGVKGIVASRVVNRYHVPCILFTIEDGIARGSGRSVGSVDLFHAVEECSDLLIRFGGHQGAVGVTLKAEKIDEFRHRLSEVLSQLPAKDFESTGEVSALVTLSEINAASLDALEVLQPFGQGNKKPLFAVQGVTMKNRNRAGAGGIHLCFMASDGVSSVASIMFRAPHIDVVADYDGAVDIVFEAVNETWQGRTKPKLMVKDILYRDTPEDEEDLFEDLLQVLVAQSISKETTSEVSETPSQPLACKNMAIRAELASLENAALTERLRDMLIGNKQLLPAQKTALSLLEQGNSCLCVMATGRGKSLIFHVHALREALLAKRASVFIYPLRALVHDQAHHLEEEFSSCGASAVVLTGETPQERRGEIFAALTDGSIDVVLTTPEFFTIHTQAFAASGRIGFVVIDEAHHAGQAVAEGRHAYADMPKSINQLGNPQVLAVTATASTATAQEICRLFNISEQDVIKDVTVRNNLRLKDMREAPDREAALTCLVASGEKCIAYVNSREQAQSVCRMLRHTVSEMGHKIVFYHAGLAHETRKRIERAFRNNEVTCVVATSAFGEGINIHDIRHVVLYHLPFGRVAYNQMSGRAGRDGARAYVHLLFGAHDMRINERILSSAAPKRAVLVPIYRALMTLFARAQKEERLLCATNEEIAALALAIDPKNRSDERAVACALDIFAELGLLSLQGFDEKRNILMNIKASSMDLASSARYAEGLKTRSAFTSFAQWALSASADELLSAINKPIVPEFGIVVDGEEGVLYG</sequence>
<dbReference type="InterPro" id="IPR038763">
    <property type="entry name" value="DHH_sf"/>
</dbReference>
<dbReference type="InterPro" id="IPR003156">
    <property type="entry name" value="DHHA1_dom"/>
</dbReference>
<comment type="caution">
    <text evidence="10">The sequence shown here is derived from an EMBL/GenBank/DDBJ whole genome shotgun (WGS) entry which is preliminary data.</text>
</comment>
<dbReference type="EMBL" id="JABZGW010000018">
    <property type="protein sequence ID" value="MBF4807265.1"/>
    <property type="molecule type" value="Genomic_DNA"/>
</dbReference>
<dbReference type="NCBIfam" id="TIGR00644">
    <property type="entry name" value="recJ"/>
    <property type="match status" value="1"/>
</dbReference>
<evidence type="ECO:0000256" key="1">
    <source>
        <dbReference type="ARBA" id="ARBA00005915"/>
    </source>
</evidence>
<protein>
    <recommendedName>
        <fullName evidence="2">Single-stranded-DNA-specific exonuclease RecJ</fullName>
    </recommendedName>
</protein>
<dbReference type="Pfam" id="PF00270">
    <property type="entry name" value="DEAD"/>
    <property type="match status" value="1"/>
</dbReference>
<organism evidence="10 11">
    <name type="scientific">Lancefieldella rimae</name>
    <dbReference type="NCBI Taxonomy" id="1383"/>
    <lineage>
        <taxon>Bacteria</taxon>
        <taxon>Bacillati</taxon>
        <taxon>Actinomycetota</taxon>
        <taxon>Coriobacteriia</taxon>
        <taxon>Coriobacteriales</taxon>
        <taxon>Atopobiaceae</taxon>
        <taxon>Lancefieldella</taxon>
    </lineage>
</organism>
<keyword evidence="6 10" id="KW-0269">Exonuclease</keyword>
<dbReference type="InterPro" id="IPR004610">
    <property type="entry name" value="RecJ"/>
</dbReference>
<dbReference type="GO" id="GO:0006310">
    <property type="term" value="P:DNA recombination"/>
    <property type="evidence" value="ECO:0007669"/>
    <property type="project" value="InterPro"/>
</dbReference>
<evidence type="ECO:0000259" key="9">
    <source>
        <dbReference type="PROSITE" id="PS51194"/>
    </source>
</evidence>
<dbReference type="GO" id="GO:0003676">
    <property type="term" value="F:nucleic acid binding"/>
    <property type="evidence" value="ECO:0007669"/>
    <property type="project" value="InterPro"/>
</dbReference>
<dbReference type="SMART" id="SM00487">
    <property type="entry name" value="DEXDc"/>
    <property type="match status" value="1"/>
</dbReference>
<dbReference type="Pfam" id="PF02272">
    <property type="entry name" value="DHHA1"/>
    <property type="match status" value="1"/>
</dbReference>
<evidence type="ECO:0000256" key="2">
    <source>
        <dbReference type="ARBA" id="ARBA00019841"/>
    </source>
</evidence>
<feature type="domain" description="Helicase ATP-binding" evidence="8">
    <location>
        <begin position="647"/>
        <end position="822"/>
    </location>
</feature>